<evidence type="ECO:0000313" key="2">
    <source>
        <dbReference type="Proteomes" id="UP000472839"/>
    </source>
</evidence>
<gene>
    <name evidence="1" type="ORF">GBG19_07355</name>
</gene>
<protein>
    <submittedName>
        <fullName evidence="1">Uncharacterized protein</fullName>
    </submittedName>
</protein>
<proteinExistence type="predicted"/>
<accession>A0A6L4WSV9</accession>
<evidence type="ECO:0000313" key="1">
    <source>
        <dbReference type="EMBL" id="KAB7888998.1"/>
    </source>
</evidence>
<dbReference type="RefSeq" id="WP_152279755.1">
    <property type="nucleotide sequence ID" value="NZ_WFKK01000018.1"/>
</dbReference>
<dbReference type="Proteomes" id="UP000472839">
    <property type="component" value="Unassembled WGS sequence"/>
</dbReference>
<comment type="caution">
    <text evidence="1">The sequence shown here is derived from an EMBL/GenBank/DDBJ whole genome shotgun (WGS) entry which is preliminary data.</text>
</comment>
<dbReference type="EMBL" id="WFKK01000018">
    <property type="protein sequence ID" value="KAB7888998.1"/>
    <property type="molecule type" value="Genomic_DNA"/>
</dbReference>
<name>A0A6L4WSV9_9BACT</name>
<organism evidence="1 2">
    <name type="scientific">Poseidonibacter ostreae</name>
    <dbReference type="NCBI Taxonomy" id="2654171"/>
    <lineage>
        <taxon>Bacteria</taxon>
        <taxon>Pseudomonadati</taxon>
        <taxon>Campylobacterota</taxon>
        <taxon>Epsilonproteobacteria</taxon>
        <taxon>Campylobacterales</taxon>
        <taxon>Arcobacteraceae</taxon>
        <taxon>Poseidonibacter</taxon>
    </lineage>
</organism>
<sequence>MENSRFTFTKIRMELFDFLKFNKDEKAYLFYCISRQLIRYNLKDGKDDIVQIICEGLLIEINKNANIKEYDEITKNITNRKKELMIDIKTNKKLMKIINKEYKILELKKEIRFLGRKISNITSDAYGVRSRKKSDFYNSVSDSDSDSSNNNLKKTRVILPEYDGDLDNNADFDIKTKYIINNYLADLDNTEKVMFEKLYYEGVSYKGMLELDEVKSDYSLRIFVKKTKKYFKEQLLD</sequence>
<reference evidence="1 2" key="1">
    <citation type="submission" date="2019-10" db="EMBL/GenBank/DDBJ databases">
        <title>Poseidonibacter ostreae sp. nov., isolated from the gut of the Ostrea denselamellosa.</title>
        <authorList>
            <person name="Choi A."/>
        </authorList>
    </citation>
    <scope>NUCLEOTIDE SEQUENCE [LARGE SCALE GENOMIC DNA]</scope>
    <source>
        <strain evidence="1 2">SJOD-M-33</strain>
    </source>
</reference>
<dbReference type="AlphaFoldDB" id="A0A6L4WSV9"/>